<evidence type="ECO:0000313" key="7">
    <source>
        <dbReference type="EMBL" id="SER81205.1"/>
    </source>
</evidence>
<dbReference type="PRINTS" id="PR01021">
    <property type="entry name" value="OMPADOMAIN"/>
</dbReference>
<evidence type="ECO:0000256" key="1">
    <source>
        <dbReference type="ARBA" id="ARBA00004442"/>
    </source>
</evidence>
<dbReference type="SUPFAM" id="SSF103088">
    <property type="entry name" value="OmpA-like"/>
    <property type="match status" value="1"/>
</dbReference>
<dbReference type="InterPro" id="IPR036737">
    <property type="entry name" value="OmpA-like_sf"/>
</dbReference>
<evidence type="ECO:0000256" key="3">
    <source>
        <dbReference type="ARBA" id="ARBA00023237"/>
    </source>
</evidence>
<dbReference type="CDD" id="cd07185">
    <property type="entry name" value="OmpA_C-like"/>
    <property type="match status" value="1"/>
</dbReference>
<feature type="compositionally biased region" description="Pro residues" evidence="5">
    <location>
        <begin position="33"/>
        <end position="43"/>
    </location>
</feature>
<gene>
    <name evidence="7" type="ORF">SAMN04488023_11714</name>
</gene>
<keyword evidence="2 4" id="KW-0472">Membrane</keyword>
<dbReference type="Pfam" id="PF00691">
    <property type="entry name" value="OmpA"/>
    <property type="match status" value="1"/>
</dbReference>
<sequence>MNITKKLFFTALIGLSTLTMYSCKTKKLAAKPAPAPVAPPPPPVEEKKPEPAPQPAAEKPVPEEKPNFNIGNIQFEFNSAVLKTASFAILDKAVAEIKKAPNTKFVLNGHSSAEGTPEHNMSLSIDRANSVKSYFVNAGINAANFSIVGHGEKEPITSNATEEGRMLNRRTEIKVQN</sequence>
<reference evidence="7 8" key="1">
    <citation type="submission" date="2016-10" db="EMBL/GenBank/DDBJ databases">
        <authorList>
            <person name="de Groot N.N."/>
        </authorList>
    </citation>
    <scope>NUCLEOTIDE SEQUENCE [LARGE SCALE GENOMIC DNA]</scope>
    <source>
        <strain evidence="7 8">DSM 18610</strain>
    </source>
</reference>
<evidence type="ECO:0000256" key="2">
    <source>
        <dbReference type="ARBA" id="ARBA00023136"/>
    </source>
</evidence>
<dbReference type="InterPro" id="IPR050330">
    <property type="entry name" value="Bact_OuterMem_StrucFunc"/>
</dbReference>
<evidence type="ECO:0000256" key="5">
    <source>
        <dbReference type="SAM" id="MobiDB-lite"/>
    </source>
</evidence>
<dbReference type="PROSITE" id="PS51257">
    <property type="entry name" value="PROKAR_LIPOPROTEIN"/>
    <property type="match status" value="1"/>
</dbReference>
<organism evidence="7 8">
    <name type="scientific">Pedobacter rhizosphaerae</name>
    <dbReference type="NCBI Taxonomy" id="390241"/>
    <lineage>
        <taxon>Bacteria</taxon>
        <taxon>Pseudomonadati</taxon>
        <taxon>Bacteroidota</taxon>
        <taxon>Sphingobacteriia</taxon>
        <taxon>Sphingobacteriales</taxon>
        <taxon>Sphingobacteriaceae</taxon>
        <taxon>Pedobacter</taxon>
    </lineage>
</organism>
<dbReference type="AlphaFoldDB" id="A0A1H9S9D3"/>
<evidence type="ECO:0000259" key="6">
    <source>
        <dbReference type="PROSITE" id="PS51123"/>
    </source>
</evidence>
<dbReference type="PANTHER" id="PTHR30329">
    <property type="entry name" value="STATOR ELEMENT OF FLAGELLAR MOTOR COMPLEX"/>
    <property type="match status" value="1"/>
</dbReference>
<name>A0A1H9S9D3_9SPHI</name>
<proteinExistence type="predicted"/>
<accession>A0A1H9S9D3</accession>
<dbReference type="STRING" id="390241.SAMN04488023_11714"/>
<evidence type="ECO:0000313" key="8">
    <source>
        <dbReference type="Proteomes" id="UP000199572"/>
    </source>
</evidence>
<evidence type="ECO:0000256" key="4">
    <source>
        <dbReference type="PROSITE-ProRule" id="PRU00473"/>
    </source>
</evidence>
<dbReference type="PANTHER" id="PTHR30329:SF21">
    <property type="entry name" value="LIPOPROTEIN YIAD-RELATED"/>
    <property type="match status" value="1"/>
</dbReference>
<dbReference type="Proteomes" id="UP000199572">
    <property type="component" value="Unassembled WGS sequence"/>
</dbReference>
<dbReference type="Gene3D" id="3.30.1330.60">
    <property type="entry name" value="OmpA-like domain"/>
    <property type="match status" value="1"/>
</dbReference>
<dbReference type="GO" id="GO:0009279">
    <property type="term" value="C:cell outer membrane"/>
    <property type="evidence" value="ECO:0007669"/>
    <property type="project" value="UniProtKB-SubCell"/>
</dbReference>
<protein>
    <submittedName>
        <fullName evidence="7">OmpA-OmpF porin, OOP family</fullName>
    </submittedName>
</protein>
<dbReference type="InterPro" id="IPR006664">
    <property type="entry name" value="OMP_bac"/>
</dbReference>
<dbReference type="OrthoDB" id="9782229at2"/>
<dbReference type="EMBL" id="FOGG01000017">
    <property type="protein sequence ID" value="SER81205.1"/>
    <property type="molecule type" value="Genomic_DNA"/>
</dbReference>
<dbReference type="RefSeq" id="WP_090885425.1">
    <property type="nucleotide sequence ID" value="NZ_FOGG01000017.1"/>
</dbReference>
<feature type="region of interest" description="Disordered" evidence="5">
    <location>
        <begin position="30"/>
        <end position="65"/>
    </location>
</feature>
<dbReference type="PROSITE" id="PS51123">
    <property type="entry name" value="OMPA_2"/>
    <property type="match status" value="1"/>
</dbReference>
<comment type="subcellular location">
    <subcellularLocation>
        <location evidence="1">Cell outer membrane</location>
    </subcellularLocation>
</comment>
<feature type="domain" description="OmpA-like" evidence="6">
    <location>
        <begin position="62"/>
        <end position="177"/>
    </location>
</feature>
<keyword evidence="3" id="KW-0998">Cell outer membrane</keyword>
<dbReference type="InterPro" id="IPR006665">
    <property type="entry name" value="OmpA-like"/>
</dbReference>
<keyword evidence="8" id="KW-1185">Reference proteome</keyword>